<dbReference type="InterPro" id="IPR019557">
    <property type="entry name" value="AminoTfrase-like_pln_mobile"/>
</dbReference>
<dbReference type="Pfam" id="PF10536">
    <property type="entry name" value="PMD"/>
    <property type="match status" value="1"/>
</dbReference>
<evidence type="ECO:0000259" key="1">
    <source>
        <dbReference type="Pfam" id="PF10536"/>
    </source>
</evidence>
<reference evidence="2" key="1">
    <citation type="submission" date="2019-09" db="EMBL/GenBank/DDBJ databases">
        <title>Draft genome information of white flower Hibiscus syriacus.</title>
        <authorList>
            <person name="Kim Y.-M."/>
        </authorList>
    </citation>
    <scope>NUCLEOTIDE SEQUENCE [LARGE SCALE GENOMIC DNA]</scope>
    <source>
        <strain evidence="2">YM2019G1</strain>
    </source>
</reference>
<gene>
    <name evidence="2" type="ORF">F3Y22_tig00110885pilonHSYRG00037</name>
</gene>
<dbReference type="Proteomes" id="UP000436088">
    <property type="component" value="Unassembled WGS sequence"/>
</dbReference>
<feature type="domain" description="Aminotransferase-like plant mobile" evidence="1">
    <location>
        <begin position="123"/>
        <end position="212"/>
    </location>
</feature>
<dbReference type="PANTHER" id="PTHR46033">
    <property type="entry name" value="PROTEIN MAIN-LIKE 2"/>
    <property type="match status" value="1"/>
</dbReference>
<evidence type="ECO:0000313" key="2">
    <source>
        <dbReference type="EMBL" id="KAE8691664.1"/>
    </source>
</evidence>
<dbReference type="InterPro" id="IPR044824">
    <property type="entry name" value="MAIN-like"/>
</dbReference>
<keyword evidence="3" id="KW-1185">Reference proteome</keyword>
<sequence length="235" mass="27540">MHDYFGRCCATAWTSDRRNGCYRLQLIGLETRVSKLIGCGSFGRAFGWLKSETNLVAQPFNITPKMRSWAWYRLPFLAPRTATAPVYPLAARWNSRKVHTGIQSGLASIRVQLDRLEYEKNTNTALICFAIVAWHQTDRVMRQFGMQQSIPEMPMNFDKLHKIDMDRHHDEPWPTKHKEWIELWYMCSQKIPHGYPIVGNDFKPSDEYRRWYMDEGKPFVCPISESEDVRSKLCS</sequence>
<dbReference type="GO" id="GO:0010073">
    <property type="term" value="P:meristem maintenance"/>
    <property type="evidence" value="ECO:0007669"/>
    <property type="project" value="InterPro"/>
</dbReference>
<proteinExistence type="predicted"/>
<evidence type="ECO:0000313" key="3">
    <source>
        <dbReference type="Proteomes" id="UP000436088"/>
    </source>
</evidence>
<accession>A0A6A2ZI20</accession>
<comment type="caution">
    <text evidence="2">The sequence shown here is derived from an EMBL/GenBank/DDBJ whole genome shotgun (WGS) entry which is preliminary data.</text>
</comment>
<dbReference type="AlphaFoldDB" id="A0A6A2ZI20"/>
<dbReference type="EMBL" id="VEPZ02001146">
    <property type="protein sequence ID" value="KAE8691664.1"/>
    <property type="molecule type" value="Genomic_DNA"/>
</dbReference>
<organism evidence="2 3">
    <name type="scientific">Hibiscus syriacus</name>
    <name type="common">Rose of Sharon</name>
    <dbReference type="NCBI Taxonomy" id="106335"/>
    <lineage>
        <taxon>Eukaryota</taxon>
        <taxon>Viridiplantae</taxon>
        <taxon>Streptophyta</taxon>
        <taxon>Embryophyta</taxon>
        <taxon>Tracheophyta</taxon>
        <taxon>Spermatophyta</taxon>
        <taxon>Magnoliopsida</taxon>
        <taxon>eudicotyledons</taxon>
        <taxon>Gunneridae</taxon>
        <taxon>Pentapetalae</taxon>
        <taxon>rosids</taxon>
        <taxon>malvids</taxon>
        <taxon>Malvales</taxon>
        <taxon>Malvaceae</taxon>
        <taxon>Malvoideae</taxon>
        <taxon>Hibiscus</taxon>
    </lineage>
</organism>
<name>A0A6A2ZI20_HIBSY</name>
<dbReference type="PANTHER" id="PTHR46033:SF8">
    <property type="entry name" value="PROTEIN MAINTENANCE OF MERISTEMS-LIKE"/>
    <property type="match status" value="1"/>
</dbReference>
<protein>
    <recommendedName>
        <fullName evidence="1">Aminotransferase-like plant mobile domain-containing protein</fullName>
    </recommendedName>
</protein>